<keyword evidence="3" id="KW-0378">Hydrolase</keyword>
<dbReference type="GO" id="GO:0080120">
    <property type="term" value="P:CAAX-box protein maturation"/>
    <property type="evidence" value="ECO:0007669"/>
    <property type="project" value="UniProtKB-ARBA"/>
</dbReference>
<keyword evidence="4" id="KW-1185">Reference proteome</keyword>
<keyword evidence="1" id="KW-0812">Transmembrane</keyword>
<dbReference type="GO" id="GO:0004175">
    <property type="term" value="F:endopeptidase activity"/>
    <property type="evidence" value="ECO:0007669"/>
    <property type="project" value="UniProtKB-ARBA"/>
</dbReference>
<feature type="transmembrane region" description="Helical" evidence="1">
    <location>
        <begin position="239"/>
        <end position="264"/>
    </location>
</feature>
<dbReference type="AlphaFoldDB" id="A0A5C5Z7T6"/>
<sequence>METQFAAVLGAVVIAGFVAAIVLWTGVIRSYFGSEIAFSESILPVEPRQVPFWRVFDFLFAFGLSLVLTILIQGIFISQGWIERFEPDESIPLQTLVASLVGQSLSGLLVVGVTLAWLRLIRPDAVKQLGFDWKASDMQLGFRASAMLIPPTLLISSAVSYLVPYHHPVMESLEKSPSIGIFAILFVGTAIIAPLVEEFLFRVLMQGSLQQLADSIANNDDTVIDREETPSPHWTPRSYWPIVVTSVIFALMHFGQGAAPIPLFVLSLGLGFLYRQTGRITPSLVVHCVLNGFSLSAEFARLWVEKAS</sequence>
<dbReference type="RefSeq" id="WP_146400303.1">
    <property type="nucleotide sequence ID" value="NZ_SJPJ01000001.1"/>
</dbReference>
<feature type="transmembrane region" description="Helical" evidence="1">
    <location>
        <begin position="140"/>
        <end position="163"/>
    </location>
</feature>
<dbReference type="EMBL" id="SJPJ01000001">
    <property type="protein sequence ID" value="TWT83260.1"/>
    <property type="molecule type" value="Genomic_DNA"/>
</dbReference>
<evidence type="ECO:0000256" key="1">
    <source>
        <dbReference type="SAM" id="Phobius"/>
    </source>
</evidence>
<dbReference type="Proteomes" id="UP000315010">
    <property type="component" value="Unassembled WGS sequence"/>
</dbReference>
<reference evidence="3 4" key="1">
    <citation type="submission" date="2019-02" db="EMBL/GenBank/DDBJ databases">
        <title>Deep-cultivation of Planctomycetes and their phenomic and genomic characterization uncovers novel biology.</title>
        <authorList>
            <person name="Wiegand S."/>
            <person name="Jogler M."/>
            <person name="Boedeker C."/>
            <person name="Pinto D."/>
            <person name="Vollmers J."/>
            <person name="Rivas-Marin E."/>
            <person name="Kohn T."/>
            <person name="Peeters S.H."/>
            <person name="Heuer A."/>
            <person name="Rast P."/>
            <person name="Oberbeckmann S."/>
            <person name="Bunk B."/>
            <person name="Jeske O."/>
            <person name="Meyerdierks A."/>
            <person name="Storesund J.E."/>
            <person name="Kallscheuer N."/>
            <person name="Luecker S."/>
            <person name="Lage O.M."/>
            <person name="Pohl T."/>
            <person name="Merkel B.J."/>
            <person name="Hornburger P."/>
            <person name="Mueller R.-W."/>
            <person name="Bruemmer F."/>
            <person name="Labrenz M."/>
            <person name="Spormann A.M."/>
            <person name="Op Den Camp H."/>
            <person name="Overmann J."/>
            <person name="Amann R."/>
            <person name="Jetten M.S.M."/>
            <person name="Mascher T."/>
            <person name="Medema M.H."/>
            <person name="Devos D.P."/>
            <person name="Kaster A.-K."/>
            <person name="Ovreas L."/>
            <person name="Rohde M."/>
            <person name="Galperin M.Y."/>
            <person name="Jogler C."/>
        </authorList>
    </citation>
    <scope>NUCLEOTIDE SEQUENCE [LARGE SCALE GENOMIC DNA]</scope>
    <source>
        <strain evidence="3 4">CA13</strain>
    </source>
</reference>
<keyword evidence="3" id="KW-0645">Protease</keyword>
<evidence type="ECO:0000313" key="3">
    <source>
        <dbReference type="EMBL" id="TWT83260.1"/>
    </source>
</evidence>
<feature type="transmembrane region" description="Helical" evidence="1">
    <location>
        <begin position="178"/>
        <end position="196"/>
    </location>
</feature>
<evidence type="ECO:0000313" key="4">
    <source>
        <dbReference type="Proteomes" id="UP000315010"/>
    </source>
</evidence>
<protein>
    <submittedName>
        <fullName evidence="3">CAAX amino terminal protease self-immunity</fullName>
    </submittedName>
</protein>
<keyword evidence="1" id="KW-0472">Membrane</keyword>
<feature type="transmembrane region" description="Helical" evidence="1">
    <location>
        <begin position="96"/>
        <end position="120"/>
    </location>
</feature>
<dbReference type="OrthoDB" id="258511at2"/>
<gene>
    <name evidence="3" type="ORF">CA13_47250</name>
</gene>
<feature type="transmembrane region" description="Helical" evidence="1">
    <location>
        <begin position="52"/>
        <end position="76"/>
    </location>
</feature>
<accession>A0A5C5Z7T6</accession>
<feature type="domain" description="CAAX prenyl protease 2/Lysostaphin resistance protein A-like" evidence="2">
    <location>
        <begin position="182"/>
        <end position="292"/>
    </location>
</feature>
<keyword evidence="1" id="KW-1133">Transmembrane helix</keyword>
<comment type="caution">
    <text evidence="3">The sequence shown here is derived from an EMBL/GenBank/DDBJ whole genome shotgun (WGS) entry which is preliminary data.</text>
</comment>
<dbReference type="GO" id="GO:0006508">
    <property type="term" value="P:proteolysis"/>
    <property type="evidence" value="ECO:0007669"/>
    <property type="project" value="UniProtKB-KW"/>
</dbReference>
<proteinExistence type="predicted"/>
<dbReference type="Pfam" id="PF02517">
    <property type="entry name" value="Rce1-like"/>
    <property type="match status" value="1"/>
</dbReference>
<evidence type="ECO:0000259" key="2">
    <source>
        <dbReference type="Pfam" id="PF02517"/>
    </source>
</evidence>
<feature type="transmembrane region" description="Helical" evidence="1">
    <location>
        <begin position="6"/>
        <end position="32"/>
    </location>
</feature>
<dbReference type="InterPro" id="IPR003675">
    <property type="entry name" value="Rce1/LyrA-like_dom"/>
</dbReference>
<organism evidence="3 4">
    <name type="scientific">Novipirellula herctigrandis</name>
    <dbReference type="NCBI Taxonomy" id="2527986"/>
    <lineage>
        <taxon>Bacteria</taxon>
        <taxon>Pseudomonadati</taxon>
        <taxon>Planctomycetota</taxon>
        <taxon>Planctomycetia</taxon>
        <taxon>Pirellulales</taxon>
        <taxon>Pirellulaceae</taxon>
        <taxon>Novipirellula</taxon>
    </lineage>
</organism>
<name>A0A5C5Z7T6_9BACT</name>